<dbReference type="Gene3D" id="3.50.50.100">
    <property type="match status" value="1"/>
</dbReference>
<evidence type="ECO:0000256" key="2">
    <source>
        <dbReference type="ARBA" id="ARBA00022630"/>
    </source>
</evidence>
<evidence type="ECO:0000313" key="7">
    <source>
        <dbReference type="Proteomes" id="UP000014977"/>
    </source>
</evidence>
<dbReference type="InterPro" id="IPR036188">
    <property type="entry name" value="FAD/NAD-bd_sf"/>
</dbReference>
<dbReference type="InterPro" id="IPR051169">
    <property type="entry name" value="NADH-Q_oxidoreductase"/>
</dbReference>
<feature type="domain" description="FAD/NAD(P)-binding" evidence="5">
    <location>
        <begin position="4"/>
        <end position="299"/>
    </location>
</feature>
<evidence type="ECO:0000256" key="3">
    <source>
        <dbReference type="ARBA" id="ARBA00022827"/>
    </source>
</evidence>
<dbReference type="eggNOG" id="COG1252">
    <property type="taxonomic scope" value="Bacteria"/>
</dbReference>
<dbReference type="RefSeq" id="WP_020877747.1">
    <property type="nucleotide sequence ID" value="NZ_ATHJ01000105.1"/>
</dbReference>
<dbReference type="EMBL" id="ATHJ01000105">
    <property type="protein sequence ID" value="EPR35931.1"/>
    <property type="molecule type" value="Genomic_DNA"/>
</dbReference>
<proteinExistence type="predicted"/>
<dbReference type="Pfam" id="PF07992">
    <property type="entry name" value="Pyr_redox_2"/>
    <property type="match status" value="1"/>
</dbReference>
<dbReference type="GO" id="GO:0003955">
    <property type="term" value="F:NAD(P)H dehydrogenase (quinone) activity"/>
    <property type="evidence" value="ECO:0007669"/>
    <property type="project" value="TreeGrafter"/>
</dbReference>
<keyword evidence="3" id="KW-0274">FAD</keyword>
<dbReference type="PANTHER" id="PTHR42913">
    <property type="entry name" value="APOPTOSIS-INDUCING FACTOR 1"/>
    <property type="match status" value="1"/>
</dbReference>
<gene>
    <name evidence="6" type="ORF">dsmv_0636</name>
</gene>
<evidence type="ECO:0000256" key="1">
    <source>
        <dbReference type="ARBA" id="ARBA00001974"/>
    </source>
</evidence>
<sequence length="375" mass="41062">MGKHLVLVGGGHAHLTLLTHFDRFTGGGCRATVISRSAYHYYSGMGPGLLSDVYAPQDVRFHIRRMTEDRGGRFVEDGVTRVDPGARLLYRRHGAPIAYDVVSFNTGSSVDFDAARSLKARSVFPVKPIENLLAAREAVRRRLKSGPLRLCVAGGGPAGIELSANLRSLVRREGGEAEIVLLAGSRLLSHFPGRRLRTCVKKELRRQEVTMVEGLRLAGLDDQSVTLSDGSTRPVDLLLLATGTRPSRIFRDSGLPVGDDGGLLVDDTLRAVDHPEIFGGGDCIAFGPRPLPRIGVHAVRQNPVLLNNLTAALMDRGALQPYKPQRSCLLILNMGDGRGILFKNGIAWRGRWAFRIKDWIDRNFMKKFQVSGETG</sequence>
<dbReference type="SUPFAM" id="SSF51905">
    <property type="entry name" value="FAD/NAD(P)-binding domain"/>
    <property type="match status" value="2"/>
</dbReference>
<dbReference type="OrthoDB" id="9767928at2"/>
<keyword evidence="4" id="KW-0560">Oxidoreductase</keyword>
<dbReference type="AlphaFoldDB" id="S7TGM4"/>
<dbReference type="PANTHER" id="PTHR42913:SF9">
    <property type="entry name" value="SLR1591 PROTEIN"/>
    <property type="match status" value="1"/>
</dbReference>
<dbReference type="PATRIC" id="fig|1121405.3.peg.3351"/>
<comment type="caution">
    <text evidence="6">The sequence shown here is derived from an EMBL/GenBank/DDBJ whole genome shotgun (WGS) entry which is preliminary data.</text>
</comment>
<keyword evidence="7" id="KW-1185">Reference proteome</keyword>
<protein>
    <submittedName>
        <fullName evidence="6">Pyridine nucleotide-disulfide oxidoreductase family protein</fullName>
    </submittedName>
</protein>
<dbReference type="InterPro" id="IPR023753">
    <property type="entry name" value="FAD/NAD-binding_dom"/>
</dbReference>
<evidence type="ECO:0000256" key="4">
    <source>
        <dbReference type="ARBA" id="ARBA00023002"/>
    </source>
</evidence>
<dbReference type="PRINTS" id="PR00368">
    <property type="entry name" value="FADPNR"/>
</dbReference>
<name>S7TGM4_DESML</name>
<dbReference type="Proteomes" id="UP000014977">
    <property type="component" value="Unassembled WGS sequence"/>
</dbReference>
<accession>S7TGM4</accession>
<dbReference type="GO" id="GO:0019646">
    <property type="term" value="P:aerobic electron transport chain"/>
    <property type="evidence" value="ECO:0007669"/>
    <property type="project" value="TreeGrafter"/>
</dbReference>
<organism evidence="6 7">
    <name type="scientific">Desulfococcus multivorans DSM 2059</name>
    <dbReference type="NCBI Taxonomy" id="1121405"/>
    <lineage>
        <taxon>Bacteria</taxon>
        <taxon>Pseudomonadati</taxon>
        <taxon>Thermodesulfobacteriota</taxon>
        <taxon>Desulfobacteria</taxon>
        <taxon>Desulfobacterales</taxon>
        <taxon>Desulfococcaceae</taxon>
        <taxon>Desulfococcus</taxon>
    </lineage>
</organism>
<evidence type="ECO:0000259" key="5">
    <source>
        <dbReference type="Pfam" id="PF07992"/>
    </source>
</evidence>
<dbReference type="STRING" id="897.B2D07_15830"/>
<reference evidence="6 7" key="1">
    <citation type="journal article" date="2013" name="Genome Announc.">
        <title>Draft genome sequences for three mercury-methylating, sulfate-reducing bacteria.</title>
        <authorList>
            <person name="Brown S.D."/>
            <person name="Hurt R.A.Jr."/>
            <person name="Gilmour C.C."/>
            <person name="Elias D.A."/>
        </authorList>
    </citation>
    <scope>NUCLEOTIDE SEQUENCE [LARGE SCALE GENOMIC DNA]</scope>
    <source>
        <strain evidence="6 7">DSM 2059</strain>
    </source>
</reference>
<comment type="cofactor">
    <cofactor evidence="1">
        <name>FAD</name>
        <dbReference type="ChEBI" id="CHEBI:57692"/>
    </cofactor>
</comment>
<keyword evidence="2" id="KW-0285">Flavoprotein</keyword>
<evidence type="ECO:0000313" key="6">
    <source>
        <dbReference type="EMBL" id="EPR35931.1"/>
    </source>
</evidence>